<evidence type="ECO:0000256" key="11">
    <source>
        <dbReference type="ARBA" id="ARBA00023136"/>
    </source>
</evidence>
<dbReference type="InterPro" id="IPR017927">
    <property type="entry name" value="FAD-bd_FR_type"/>
</dbReference>
<dbReference type="InterPro" id="IPR000778">
    <property type="entry name" value="Cyt_b245_heavy_chain"/>
</dbReference>
<feature type="transmembrane region" description="Helical" evidence="13">
    <location>
        <begin position="209"/>
        <end position="229"/>
    </location>
</feature>
<feature type="transmembrane region" description="Helical" evidence="13">
    <location>
        <begin position="114"/>
        <end position="137"/>
    </location>
</feature>
<dbReference type="PRINTS" id="PR00466">
    <property type="entry name" value="GP91PHOX"/>
</dbReference>
<dbReference type="Pfam" id="PF08030">
    <property type="entry name" value="NAD_binding_6"/>
    <property type="match status" value="1"/>
</dbReference>
<keyword evidence="5" id="KW-0479">Metal-binding</keyword>
<evidence type="ECO:0000256" key="13">
    <source>
        <dbReference type="SAM" id="Phobius"/>
    </source>
</evidence>
<dbReference type="Gene3D" id="3.40.50.80">
    <property type="entry name" value="Nucleotide-binding domain of ferredoxin-NADP reductase (FNR) module"/>
    <property type="match status" value="1"/>
</dbReference>
<dbReference type="Pfam" id="PF01794">
    <property type="entry name" value="Ferric_reduct"/>
    <property type="match status" value="1"/>
</dbReference>
<dbReference type="SFLD" id="SFLDG01169">
    <property type="entry name" value="NADPH_oxidase_subgroup_(NOX)"/>
    <property type="match status" value="1"/>
</dbReference>
<evidence type="ECO:0000259" key="14">
    <source>
        <dbReference type="PROSITE" id="PS51384"/>
    </source>
</evidence>
<dbReference type="Gene3D" id="2.40.30.10">
    <property type="entry name" value="Translation factors"/>
    <property type="match status" value="1"/>
</dbReference>
<proteinExistence type="predicted"/>
<reference evidence="15" key="2">
    <citation type="submission" date="2015-02" db="UniProtKB">
        <authorList>
            <consortium name="EnsemblMetazoa"/>
        </authorList>
    </citation>
    <scope>IDENTIFICATION</scope>
</reference>
<keyword evidence="4 13" id="KW-0812">Transmembrane</keyword>
<dbReference type="PhylomeDB" id="T1IPL8"/>
<evidence type="ECO:0000256" key="1">
    <source>
        <dbReference type="ARBA" id="ARBA00004141"/>
    </source>
</evidence>
<keyword evidence="8 13" id="KW-1133">Transmembrane helix</keyword>
<feature type="transmembrane region" description="Helical" evidence="13">
    <location>
        <begin position="181"/>
        <end position="202"/>
    </location>
</feature>
<dbReference type="CDD" id="cd06186">
    <property type="entry name" value="NOX_Duox_like_FAD_NADP"/>
    <property type="match status" value="1"/>
</dbReference>
<dbReference type="eggNOG" id="KOG0039">
    <property type="taxonomic scope" value="Eukaryota"/>
</dbReference>
<dbReference type="PROSITE" id="PS51384">
    <property type="entry name" value="FAD_FR"/>
    <property type="match status" value="1"/>
</dbReference>
<dbReference type="InterPro" id="IPR017938">
    <property type="entry name" value="Riboflavin_synthase-like_b-brl"/>
</dbReference>
<dbReference type="STRING" id="126957.T1IPL8"/>
<evidence type="ECO:0000256" key="6">
    <source>
        <dbReference type="ARBA" id="ARBA00022827"/>
    </source>
</evidence>
<dbReference type="InterPro" id="IPR013130">
    <property type="entry name" value="Fe3_Rdtase_TM_dom"/>
</dbReference>
<evidence type="ECO:0000256" key="10">
    <source>
        <dbReference type="ARBA" id="ARBA00023004"/>
    </source>
</evidence>
<evidence type="ECO:0000256" key="2">
    <source>
        <dbReference type="ARBA" id="ARBA00022617"/>
    </source>
</evidence>
<dbReference type="OMA" id="FTFAKEH"/>
<keyword evidence="7" id="KW-0521">NADP</keyword>
<reference evidence="16" key="1">
    <citation type="submission" date="2011-05" db="EMBL/GenBank/DDBJ databases">
        <authorList>
            <person name="Richards S.R."/>
            <person name="Qu J."/>
            <person name="Jiang H."/>
            <person name="Jhangiani S.N."/>
            <person name="Agravi P."/>
            <person name="Goodspeed R."/>
            <person name="Gross S."/>
            <person name="Mandapat C."/>
            <person name="Jackson L."/>
            <person name="Mathew T."/>
            <person name="Pu L."/>
            <person name="Thornton R."/>
            <person name="Saada N."/>
            <person name="Wilczek-Boney K.B."/>
            <person name="Lee S."/>
            <person name="Kovar C."/>
            <person name="Wu Y."/>
            <person name="Scherer S.E."/>
            <person name="Worley K.C."/>
            <person name="Muzny D.M."/>
            <person name="Gibbs R."/>
        </authorList>
    </citation>
    <scope>NUCLEOTIDE SEQUENCE</scope>
    <source>
        <strain evidence="16">Brora</strain>
    </source>
</reference>
<evidence type="ECO:0000256" key="7">
    <source>
        <dbReference type="ARBA" id="ARBA00022857"/>
    </source>
</evidence>
<evidence type="ECO:0000256" key="8">
    <source>
        <dbReference type="ARBA" id="ARBA00022989"/>
    </source>
</evidence>
<dbReference type="InterPro" id="IPR013121">
    <property type="entry name" value="Fe_red_NAD-bd_6"/>
</dbReference>
<dbReference type="GO" id="GO:0046872">
    <property type="term" value="F:metal ion binding"/>
    <property type="evidence" value="ECO:0007669"/>
    <property type="project" value="UniProtKB-KW"/>
</dbReference>
<keyword evidence="10" id="KW-0408">Iron</keyword>
<evidence type="ECO:0000256" key="4">
    <source>
        <dbReference type="ARBA" id="ARBA00022692"/>
    </source>
</evidence>
<sequence>MLLSPAKNPKMFHQEGKGNLSEAKHNTGIWLIVNTAIFMSMFIYYKTTAEFEYLRHLIGDAFPCAKASATCINFNCMLVIFPICRNLLLFLSNYFKCGYAIQSQLWKNITYHKLIATAILFFSSIHVVAHCFSYGYFYEGNFTHEPLRSVLTHLPPNTTHLNPIQDTSHGLVYQTFKTVPGVTGIFLCVILFLIATSSVNVIRRSNYEIFWLTHHLIVLFYIILVFHGIQGIITKQINLSDNNPSSCSSEPHNWGLNSNCKVPNFASHSTQSWKWVLFPFCLYLTEKIIRFIRGWQSVTIYKIIKHPSSVLELKLHKKAFQFKTGQYIYIQCSSISFFEWHPFTLTSAPEDPYLSVHIRLAGNWTKKFINKFSHESDSELNQYPRLAIDGPYGTPSERVFDYKTVMLIGAGIGITPFASVLMSFLKSSHKIIENIHFFWLCPKPQSFEWFAELLLTLEQKLRNDGNSQSISYHIYLTSGWNRSQVLEIFFHDNEPTDITTGLQQKTNYGRPNWDDIFESIKSQYHRKNIGVFCCGPKSLSKVVAEKCRFFSEKCIQFDFYKENF</sequence>
<keyword evidence="3" id="KW-0285">Flavoprotein</keyword>
<dbReference type="PANTHER" id="PTHR11972">
    <property type="entry name" value="NADPH OXIDASE"/>
    <property type="match status" value="1"/>
</dbReference>
<evidence type="ECO:0000256" key="3">
    <source>
        <dbReference type="ARBA" id="ARBA00022630"/>
    </source>
</evidence>
<accession>T1IPL8</accession>
<evidence type="ECO:0000256" key="5">
    <source>
        <dbReference type="ARBA" id="ARBA00022723"/>
    </source>
</evidence>
<keyword evidence="11 13" id="KW-0472">Membrane</keyword>
<dbReference type="FunFam" id="2.40.30.10:FF:000059">
    <property type="entry name" value="dual oxidase isoform X1"/>
    <property type="match status" value="1"/>
</dbReference>
<keyword evidence="16" id="KW-1185">Reference proteome</keyword>
<dbReference type="HOGENOM" id="CLU_005646_3_1_1"/>
<dbReference type="SUPFAM" id="SSF63380">
    <property type="entry name" value="Riboflavin synthase domain-like"/>
    <property type="match status" value="1"/>
</dbReference>
<dbReference type="InterPro" id="IPR013112">
    <property type="entry name" value="FAD-bd_8"/>
</dbReference>
<evidence type="ECO:0000313" key="15">
    <source>
        <dbReference type="EnsemblMetazoa" id="SMAR002971-PA"/>
    </source>
</evidence>
<feature type="transmembrane region" description="Helical" evidence="13">
    <location>
        <begin position="27"/>
        <end position="45"/>
    </location>
</feature>
<dbReference type="InterPro" id="IPR050369">
    <property type="entry name" value="RBOH/FRE"/>
</dbReference>
<dbReference type="SFLD" id="SFLDS00052">
    <property type="entry name" value="Ferric_Reductase_Domain"/>
    <property type="match status" value="1"/>
</dbReference>
<dbReference type="GO" id="GO:0043020">
    <property type="term" value="C:NADPH oxidase complex"/>
    <property type="evidence" value="ECO:0007669"/>
    <property type="project" value="TreeGrafter"/>
</dbReference>
<organism evidence="15 16">
    <name type="scientific">Strigamia maritima</name>
    <name type="common">European centipede</name>
    <name type="synonym">Geophilus maritimus</name>
    <dbReference type="NCBI Taxonomy" id="126957"/>
    <lineage>
        <taxon>Eukaryota</taxon>
        <taxon>Metazoa</taxon>
        <taxon>Ecdysozoa</taxon>
        <taxon>Arthropoda</taxon>
        <taxon>Myriapoda</taxon>
        <taxon>Chilopoda</taxon>
        <taxon>Pleurostigmophora</taxon>
        <taxon>Geophilomorpha</taxon>
        <taxon>Linotaeniidae</taxon>
        <taxon>Strigamia</taxon>
    </lineage>
</organism>
<dbReference type="Pfam" id="PF08022">
    <property type="entry name" value="FAD_binding_8"/>
    <property type="match status" value="1"/>
</dbReference>
<dbReference type="GO" id="GO:0016175">
    <property type="term" value="F:superoxide-generating NAD(P)H oxidase activity"/>
    <property type="evidence" value="ECO:0007669"/>
    <property type="project" value="TreeGrafter"/>
</dbReference>
<dbReference type="EnsemblMetazoa" id="SMAR002971-RA">
    <property type="protein sequence ID" value="SMAR002971-PA"/>
    <property type="gene ID" value="SMAR002971"/>
</dbReference>
<dbReference type="GO" id="GO:0042554">
    <property type="term" value="P:superoxide anion generation"/>
    <property type="evidence" value="ECO:0007669"/>
    <property type="project" value="TreeGrafter"/>
</dbReference>
<dbReference type="Proteomes" id="UP000014500">
    <property type="component" value="Unassembled WGS sequence"/>
</dbReference>
<evidence type="ECO:0000313" key="16">
    <source>
        <dbReference type="Proteomes" id="UP000014500"/>
    </source>
</evidence>
<keyword evidence="6" id="KW-0274">FAD</keyword>
<keyword evidence="9" id="KW-0560">Oxidoreductase</keyword>
<evidence type="ECO:0000256" key="9">
    <source>
        <dbReference type="ARBA" id="ARBA00023002"/>
    </source>
</evidence>
<dbReference type="FunFam" id="3.40.50.80:FF:000004">
    <property type="entry name" value="NADPH oxidase isoform 2"/>
    <property type="match status" value="1"/>
</dbReference>
<dbReference type="EMBL" id="JH431264">
    <property type="status" value="NOT_ANNOTATED_CDS"/>
    <property type="molecule type" value="Genomic_DNA"/>
</dbReference>
<dbReference type="InterPro" id="IPR039261">
    <property type="entry name" value="FNR_nucleotide-bd"/>
</dbReference>
<dbReference type="PANTHER" id="PTHR11972:SF206">
    <property type="entry name" value="NADPH OXIDASE 4"/>
    <property type="match status" value="1"/>
</dbReference>
<name>T1IPL8_STRMM</name>
<comment type="catalytic activity">
    <reaction evidence="12">
        <text>NADPH + 2 O2 = 2 superoxide + NADP(+) + H(+)</text>
        <dbReference type="Rhea" id="RHEA:63180"/>
        <dbReference type="ChEBI" id="CHEBI:15378"/>
        <dbReference type="ChEBI" id="CHEBI:15379"/>
        <dbReference type="ChEBI" id="CHEBI:18421"/>
        <dbReference type="ChEBI" id="CHEBI:57783"/>
        <dbReference type="ChEBI" id="CHEBI:58349"/>
    </reaction>
</comment>
<dbReference type="SUPFAM" id="SSF52343">
    <property type="entry name" value="Ferredoxin reductase-like, C-terminal NADP-linked domain"/>
    <property type="match status" value="1"/>
</dbReference>
<dbReference type="AlphaFoldDB" id="T1IPL8"/>
<feature type="domain" description="FAD-binding FR-type" evidence="14">
    <location>
        <begin position="293"/>
        <end position="398"/>
    </location>
</feature>
<dbReference type="GO" id="GO:0042742">
    <property type="term" value="P:defense response to bacterium"/>
    <property type="evidence" value="ECO:0007669"/>
    <property type="project" value="UniProtKB-ARBA"/>
</dbReference>
<dbReference type="GO" id="GO:0009653">
    <property type="term" value="P:anatomical structure morphogenesis"/>
    <property type="evidence" value="ECO:0007669"/>
    <property type="project" value="UniProtKB-ARBA"/>
</dbReference>
<comment type="subcellular location">
    <subcellularLocation>
        <location evidence="1">Membrane</location>
        <topology evidence="1">Multi-pass membrane protein</topology>
    </subcellularLocation>
</comment>
<dbReference type="SFLD" id="SFLDG01168">
    <property type="entry name" value="Ferric_reductase_subgroup_(FRE"/>
    <property type="match status" value="1"/>
</dbReference>
<keyword evidence="2" id="KW-0349">Heme</keyword>
<protein>
    <recommendedName>
        <fullName evidence="14">FAD-binding FR-type domain-containing protein</fullName>
    </recommendedName>
</protein>
<evidence type="ECO:0000256" key="12">
    <source>
        <dbReference type="ARBA" id="ARBA00049908"/>
    </source>
</evidence>